<keyword evidence="2" id="KW-1185">Reference proteome</keyword>
<name>A0A6S7JX73_PARCT</name>
<gene>
    <name evidence="1" type="ORF">PACLA_8A077510</name>
</gene>
<dbReference type="Proteomes" id="UP001152795">
    <property type="component" value="Unassembled WGS sequence"/>
</dbReference>
<organism evidence="1 2">
    <name type="scientific">Paramuricea clavata</name>
    <name type="common">Red gorgonian</name>
    <name type="synonym">Violescent sea-whip</name>
    <dbReference type="NCBI Taxonomy" id="317549"/>
    <lineage>
        <taxon>Eukaryota</taxon>
        <taxon>Metazoa</taxon>
        <taxon>Cnidaria</taxon>
        <taxon>Anthozoa</taxon>
        <taxon>Octocorallia</taxon>
        <taxon>Malacalcyonacea</taxon>
        <taxon>Plexauridae</taxon>
        <taxon>Paramuricea</taxon>
    </lineage>
</organism>
<evidence type="ECO:0000313" key="1">
    <source>
        <dbReference type="EMBL" id="CAB4033890.1"/>
    </source>
</evidence>
<comment type="caution">
    <text evidence="1">The sequence shown here is derived from an EMBL/GenBank/DDBJ whole genome shotgun (WGS) entry which is preliminary data.</text>
</comment>
<sequence length="106" mass="12082">MSRKITLESGSEVKNVEDTGDCDPKSYDSWKQYYVGESECEWPEHCRIIRCMEKAEHGAHVKCKGKRGVWILPMCPTHNNPYNEEWMTANAGTTVVEVKKIDSICG</sequence>
<reference evidence="1" key="1">
    <citation type="submission" date="2020-04" db="EMBL/GenBank/DDBJ databases">
        <authorList>
            <person name="Alioto T."/>
            <person name="Alioto T."/>
            <person name="Gomez Garrido J."/>
        </authorList>
    </citation>
    <scope>NUCLEOTIDE SEQUENCE</scope>
    <source>
        <strain evidence="1">A484AB</strain>
    </source>
</reference>
<protein>
    <submittedName>
        <fullName evidence="1">Uncharacterized protein</fullName>
    </submittedName>
</protein>
<evidence type="ECO:0000313" key="2">
    <source>
        <dbReference type="Proteomes" id="UP001152795"/>
    </source>
</evidence>
<proteinExistence type="predicted"/>
<dbReference type="EMBL" id="CACRXK020019641">
    <property type="protein sequence ID" value="CAB4033890.1"/>
    <property type="molecule type" value="Genomic_DNA"/>
</dbReference>
<accession>A0A6S7JX73</accession>
<dbReference type="AlphaFoldDB" id="A0A6S7JX73"/>